<feature type="domain" description="SH2" evidence="2">
    <location>
        <begin position="130"/>
        <end position="221"/>
    </location>
</feature>
<dbReference type="InterPro" id="IPR036860">
    <property type="entry name" value="SH2_dom_sf"/>
</dbReference>
<accession>A0A813WEA0</accession>
<protein>
    <recommendedName>
        <fullName evidence="2">SH2 domain-containing protein</fullName>
    </recommendedName>
</protein>
<dbReference type="SMART" id="SM00252">
    <property type="entry name" value="SH2"/>
    <property type="match status" value="1"/>
</dbReference>
<reference evidence="3" key="1">
    <citation type="submission" date="2021-02" db="EMBL/GenBank/DDBJ databases">
        <authorList>
            <person name="Nowell W R."/>
        </authorList>
    </citation>
    <scope>NUCLEOTIDE SEQUENCE</scope>
    <source>
        <strain evidence="3">Ploen Becks lab</strain>
    </source>
</reference>
<sequence length="224" mass="26452">MFLFLDVRLWLARKEFKRRIEKSRKEKHKLAEFAGHIYTNSSNFYQIIRKTSSIKLTKPKEAKETKEENKEILSQKVKIERNQQNRNPIVEQSSPVKPKIYDNLNNKISNSVNKSPVKRIQESKKKDPIWLYGKITRGQSEEFLKHKDIGTYLIRKSDSRDGYSLSFKAENRCRHYMIDALPNGKFIIIGEPKVHNSLKDLIEYHKKHKLSNWNGYLGAPHIED</sequence>
<evidence type="ECO:0000256" key="1">
    <source>
        <dbReference type="PROSITE-ProRule" id="PRU00191"/>
    </source>
</evidence>
<name>A0A813WEA0_9BILA</name>
<dbReference type="OrthoDB" id="67310at2759"/>
<evidence type="ECO:0000259" key="2">
    <source>
        <dbReference type="PROSITE" id="PS50001"/>
    </source>
</evidence>
<gene>
    <name evidence="3" type="ORF">OXX778_LOCUS9008</name>
</gene>
<comment type="caution">
    <text evidence="3">The sequence shown here is derived from an EMBL/GenBank/DDBJ whole genome shotgun (WGS) entry which is preliminary data.</text>
</comment>
<keyword evidence="1" id="KW-0727">SH2 domain</keyword>
<keyword evidence="4" id="KW-1185">Reference proteome</keyword>
<dbReference type="Proteomes" id="UP000663879">
    <property type="component" value="Unassembled WGS sequence"/>
</dbReference>
<evidence type="ECO:0000313" key="3">
    <source>
        <dbReference type="EMBL" id="CAF0852194.1"/>
    </source>
</evidence>
<dbReference type="PANTHER" id="PTHR14388:SF22">
    <property type="entry name" value="SH2 DOMAIN-CONTAINING PROTEIN"/>
    <property type="match status" value="1"/>
</dbReference>
<proteinExistence type="predicted"/>
<evidence type="ECO:0000313" key="4">
    <source>
        <dbReference type="Proteomes" id="UP000663879"/>
    </source>
</evidence>
<dbReference type="SUPFAM" id="SSF55550">
    <property type="entry name" value="SH2 domain"/>
    <property type="match status" value="1"/>
</dbReference>
<dbReference type="PANTHER" id="PTHR14388">
    <property type="entry name" value="T CELL-SPECIFIC ADAPTER PROTEIN TSAD"/>
    <property type="match status" value="1"/>
</dbReference>
<dbReference type="Gene3D" id="3.30.505.10">
    <property type="entry name" value="SH2 domain"/>
    <property type="match status" value="1"/>
</dbReference>
<organism evidence="3 4">
    <name type="scientific">Brachionus calyciflorus</name>
    <dbReference type="NCBI Taxonomy" id="104777"/>
    <lineage>
        <taxon>Eukaryota</taxon>
        <taxon>Metazoa</taxon>
        <taxon>Spiralia</taxon>
        <taxon>Gnathifera</taxon>
        <taxon>Rotifera</taxon>
        <taxon>Eurotatoria</taxon>
        <taxon>Monogononta</taxon>
        <taxon>Pseudotrocha</taxon>
        <taxon>Ploima</taxon>
        <taxon>Brachionidae</taxon>
        <taxon>Brachionus</taxon>
    </lineage>
</organism>
<dbReference type="GO" id="GO:0005737">
    <property type="term" value="C:cytoplasm"/>
    <property type="evidence" value="ECO:0007669"/>
    <property type="project" value="TreeGrafter"/>
</dbReference>
<dbReference type="PRINTS" id="PR00401">
    <property type="entry name" value="SH2DOMAIN"/>
</dbReference>
<dbReference type="Pfam" id="PF00017">
    <property type="entry name" value="SH2"/>
    <property type="match status" value="1"/>
</dbReference>
<dbReference type="EMBL" id="CAJNOC010001293">
    <property type="protein sequence ID" value="CAF0852194.1"/>
    <property type="molecule type" value="Genomic_DNA"/>
</dbReference>
<dbReference type="PROSITE" id="PS50001">
    <property type="entry name" value="SH2"/>
    <property type="match status" value="1"/>
</dbReference>
<dbReference type="AlphaFoldDB" id="A0A813WEA0"/>
<dbReference type="InterPro" id="IPR000980">
    <property type="entry name" value="SH2"/>
</dbReference>